<dbReference type="Gene3D" id="1.25.40.10">
    <property type="entry name" value="Tetratricopeptide repeat domain"/>
    <property type="match status" value="3"/>
</dbReference>
<comment type="caution">
    <text evidence="2">The sequence shown here is derived from an EMBL/GenBank/DDBJ whole genome shotgun (WGS) entry which is preliminary data.</text>
</comment>
<dbReference type="SMART" id="SM01043">
    <property type="entry name" value="BTAD"/>
    <property type="match status" value="1"/>
</dbReference>
<evidence type="ECO:0000313" key="2">
    <source>
        <dbReference type="EMBL" id="RIH85749.1"/>
    </source>
</evidence>
<evidence type="ECO:0000313" key="3">
    <source>
        <dbReference type="Proteomes" id="UP000265341"/>
    </source>
</evidence>
<dbReference type="InterPro" id="IPR011990">
    <property type="entry name" value="TPR-like_helical_dom_sf"/>
</dbReference>
<reference evidence="2 3" key="1">
    <citation type="submission" date="2018-08" db="EMBL/GenBank/DDBJ databases">
        <title>Meiothermus roseus NBRC 110900 genome sequencing project.</title>
        <authorList>
            <person name="Da Costa M.S."/>
            <person name="Albuquerque L."/>
            <person name="Raposo P."/>
            <person name="Froufe H.J.C."/>
            <person name="Barroso C.S."/>
            <person name="Egas C."/>
        </authorList>
    </citation>
    <scope>NUCLEOTIDE SEQUENCE [LARGE SCALE GENOMIC DNA]</scope>
    <source>
        <strain evidence="2 3">NBRC 110900</strain>
    </source>
</reference>
<dbReference type="EMBL" id="QWLA01000038">
    <property type="protein sequence ID" value="RIH85749.1"/>
    <property type="molecule type" value="Genomic_DNA"/>
</dbReference>
<dbReference type="InterPro" id="IPR005158">
    <property type="entry name" value="BTAD"/>
</dbReference>
<feature type="domain" description="Bacterial transcriptional activator" evidence="1">
    <location>
        <begin position="94"/>
        <end position="230"/>
    </location>
</feature>
<accession>A0A399ERT7</accession>
<organism evidence="2 3">
    <name type="scientific">Calidithermus roseus</name>
    <dbReference type="NCBI Taxonomy" id="1644118"/>
    <lineage>
        <taxon>Bacteria</taxon>
        <taxon>Thermotogati</taxon>
        <taxon>Deinococcota</taxon>
        <taxon>Deinococci</taxon>
        <taxon>Thermales</taxon>
        <taxon>Thermaceae</taxon>
        <taxon>Calidithermus</taxon>
    </lineage>
</organism>
<sequence length="977" mass="108645">MAGHRLRLLGEATLEVEGRSPVRLERRTAGVLAYVALEGPTPRSRLAGLLWPETPEHTARNNLAQALRRLRQAAGGYEAVSGDEVLRLAEGLEADAARLVLLTFQGRYAEALALEGELLWGHDYDDCPDFADWLLAEREHLAGLWREALEAEAERLEREGELREAVALALRLQEADPFSEEHLRRVMRLHYLLGDRGAALSAYYRGQERLRQGLGVDPLPQTQALVQMIERGVVLPVAGRQPRREIPLSLLQPPVLVGREWAWARMEEAWEAGKVVFLTGEPGVGKTRLLRDFASSKGAYVWALGRPGDQGTPFTFQARSWREFLARYEVRLPAWARRELSRILPDLFPEAAPPWKDPADRLRLFTAMAEVVRELGRYVDVLVMDDLQYMDAASVEACAYMFSQFVPTPPGVPRQLYAYRQGELSPEAEASLDRLVEAGLAVRIVLEPLHSTEVEALLASLDLPDLSPARFAPVLFRYAGGNPFFILETLRALWELGEWPGKPSRFPAPRRARELIARRLAILSSAALRLAQVAAIAGEDLNLGLAADVLEGTPLELAEPWAELEAAQILREGRFAYDLLLETVLEGMAPPVQAYLHRQIALWLEQTGAHPARIAQHWLGAGQEEAAARSWLAAGRVYQERALYTEARAMLEKVFTYGQEEATRAEAQLLLADICREQRRYREAEALLENLLSAPLPPRVRIEALRARTYLAIGDHPRAAEYAREAYLLAQKLGDQELMHLTRTAYAATLWGLGRVSEAIDLLEPELARDHPDPRHRIRILAYLGALYAHRGRFAEAYPLLEEGYHLAQEQDPYWRVLVAAFLVGADVEQGEPLAHRELAQAARALGPFDVSEYLALVLARAYLEAHEPQFALELLAEHPGEHLGRAYACLGLAYTSQALLALDQVEDARRALTEALALAEGLEGAPRALAQVAVAGARLGEARVQTLLVRVPPDALGLADRRSLEEVGLALGLESP</sequence>
<dbReference type="RefSeq" id="WP_245969826.1">
    <property type="nucleotide sequence ID" value="NZ_QWLA01000038.1"/>
</dbReference>
<dbReference type="Proteomes" id="UP000265341">
    <property type="component" value="Unassembled WGS sequence"/>
</dbReference>
<dbReference type="PANTHER" id="PTHR35807">
    <property type="entry name" value="TRANSCRIPTIONAL REGULATOR REDD-RELATED"/>
    <property type="match status" value="1"/>
</dbReference>
<keyword evidence="3" id="KW-1185">Reference proteome</keyword>
<keyword evidence="2" id="KW-0449">Lipoprotein</keyword>
<dbReference type="InterPro" id="IPR051677">
    <property type="entry name" value="AfsR-DnrI-RedD_regulator"/>
</dbReference>
<dbReference type="Pfam" id="PF03704">
    <property type="entry name" value="BTAD"/>
    <property type="match status" value="1"/>
</dbReference>
<dbReference type="InterPro" id="IPR019734">
    <property type="entry name" value="TPR_rpt"/>
</dbReference>
<dbReference type="Pfam" id="PF13191">
    <property type="entry name" value="AAA_16"/>
    <property type="match status" value="1"/>
</dbReference>
<dbReference type="SMART" id="SM00028">
    <property type="entry name" value="TPR"/>
    <property type="match status" value="5"/>
</dbReference>
<dbReference type="InterPro" id="IPR041664">
    <property type="entry name" value="AAA_16"/>
</dbReference>
<dbReference type="SUPFAM" id="SSF52540">
    <property type="entry name" value="P-loop containing nucleoside triphosphate hydrolases"/>
    <property type="match status" value="1"/>
</dbReference>
<protein>
    <submittedName>
        <fullName evidence="2">Putative PEP-CTERM system TPR-repeat lipoprotein</fullName>
    </submittedName>
</protein>
<evidence type="ECO:0000259" key="1">
    <source>
        <dbReference type="SMART" id="SM01043"/>
    </source>
</evidence>
<name>A0A399ERT7_9DEIN</name>
<proteinExistence type="predicted"/>
<gene>
    <name evidence="2" type="ORF">Mrose_02088</name>
</gene>
<dbReference type="AlphaFoldDB" id="A0A399ERT7"/>
<dbReference type="Gene3D" id="3.40.50.300">
    <property type="entry name" value="P-loop containing nucleotide triphosphate hydrolases"/>
    <property type="match status" value="1"/>
</dbReference>
<dbReference type="InterPro" id="IPR027417">
    <property type="entry name" value="P-loop_NTPase"/>
</dbReference>
<dbReference type="SUPFAM" id="SSF48452">
    <property type="entry name" value="TPR-like"/>
    <property type="match status" value="3"/>
</dbReference>